<sequence>RSEALYSFSPFRPRDTAGRGYVVVCELRRHGVADGVLLLLSPSLGRLRR</sequence>
<reference evidence="2" key="1">
    <citation type="submission" date="2016-03" db="EMBL/GenBank/DDBJ databases">
        <authorList>
            <person name="Sibley D."/>
            <person name="Venepally P."/>
            <person name="Karamycheva S."/>
            <person name="Hadjithomas M."/>
            <person name="Khan A."/>
            <person name="Brunk B."/>
            <person name="Roos D."/>
            <person name="Caler E."/>
            <person name="Lorenzi H."/>
        </authorList>
    </citation>
    <scope>NUCLEOTIDE SEQUENCE [LARGE SCALE GENOMIC DNA]</scope>
    <source>
        <strain evidence="2">TgCatPRC2</strain>
    </source>
</reference>
<evidence type="ECO:0000313" key="2">
    <source>
        <dbReference type="Proteomes" id="UP000075225"/>
    </source>
</evidence>
<protein>
    <submittedName>
        <fullName evidence="1">RNA cap guanine-N2 methyltransferase</fullName>
    </submittedName>
</protein>
<feature type="non-terminal residue" evidence="1">
    <location>
        <position position="49"/>
    </location>
</feature>
<evidence type="ECO:0000313" key="1">
    <source>
        <dbReference type="EMBL" id="KYK68995.1"/>
    </source>
</evidence>
<dbReference type="GO" id="GO:0008168">
    <property type="term" value="F:methyltransferase activity"/>
    <property type="evidence" value="ECO:0007669"/>
    <property type="project" value="UniProtKB-KW"/>
</dbReference>
<dbReference type="GO" id="GO:0032259">
    <property type="term" value="P:methylation"/>
    <property type="evidence" value="ECO:0007669"/>
    <property type="project" value="UniProtKB-KW"/>
</dbReference>
<dbReference type="VEuPathDB" id="ToxoDB:TGPRC2_285520B"/>
<proteinExistence type="predicted"/>
<organism evidence="1 2">
    <name type="scientific">Toxoplasma gondii TgCatPRC2</name>
    <dbReference type="NCBI Taxonomy" id="1130821"/>
    <lineage>
        <taxon>Eukaryota</taxon>
        <taxon>Sar</taxon>
        <taxon>Alveolata</taxon>
        <taxon>Apicomplexa</taxon>
        <taxon>Conoidasida</taxon>
        <taxon>Coccidia</taxon>
        <taxon>Eucoccidiorida</taxon>
        <taxon>Eimeriorina</taxon>
        <taxon>Sarcocystidae</taxon>
        <taxon>Toxoplasma</taxon>
    </lineage>
</organism>
<keyword evidence="1" id="KW-0808">Transferase</keyword>
<accession>A0A151HI24</accession>
<dbReference type="AlphaFoldDB" id="A0A151HI24"/>
<gene>
    <name evidence="1" type="ORF">TGPRC2_285520B</name>
</gene>
<dbReference type="EMBL" id="AHZP02000950">
    <property type="protein sequence ID" value="KYK68995.1"/>
    <property type="molecule type" value="Genomic_DNA"/>
</dbReference>
<feature type="non-terminal residue" evidence="1">
    <location>
        <position position="1"/>
    </location>
</feature>
<comment type="caution">
    <text evidence="1">The sequence shown here is derived from an EMBL/GenBank/DDBJ whole genome shotgun (WGS) entry which is preliminary data.</text>
</comment>
<dbReference type="Proteomes" id="UP000075225">
    <property type="component" value="Unassembled WGS sequence"/>
</dbReference>
<name>A0A151HI24_TOXGO</name>
<keyword evidence="1" id="KW-0489">Methyltransferase</keyword>